<gene>
    <name evidence="2" type="ORF">GMRT_14553</name>
</gene>
<feature type="transmembrane region" description="Helical" evidence="1">
    <location>
        <begin position="74"/>
        <end position="97"/>
    </location>
</feature>
<feature type="transmembrane region" description="Helical" evidence="1">
    <location>
        <begin position="41"/>
        <end position="62"/>
    </location>
</feature>
<reference evidence="2 3" key="1">
    <citation type="submission" date="2019-05" db="EMBL/GenBank/DDBJ databases">
        <title>The compact genome of Giardia muris reveals important steps in the evolution of intestinal protozoan parasites.</title>
        <authorList>
            <person name="Xu F."/>
            <person name="Jimenez-Gonzalez A."/>
            <person name="Einarsson E."/>
            <person name="Astvaldsson A."/>
            <person name="Peirasmaki D."/>
            <person name="Eckmann L."/>
            <person name="Andersson J.O."/>
            <person name="Svard S.G."/>
            <person name="Jerlstrom-Hultqvist J."/>
        </authorList>
    </citation>
    <scope>NUCLEOTIDE SEQUENCE [LARGE SCALE GENOMIC DNA]</scope>
    <source>
        <strain evidence="2 3">Roberts-Thomson</strain>
    </source>
</reference>
<keyword evidence="1" id="KW-0472">Membrane</keyword>
<dbReference type="Proteomes" id="UP000315496">
    <property type="component" value="Chromosome 2"/>
</dbReference>
<keyword evidence="1" id="KW-1133">Transmembrane helix</keyword>
<accession>A0A4Z1SSY7</accession>
<sequence length="98" mass="11255">MSSETEKEVLVTETVDCPNEEPVGRCPDLKRLRAFKGWELWLIWLGSVLFLPLMLFFDYLILSRPDQYSSKVRWCFILGAIVSAGWTICLIVIVGTIM</sequence>
<keyword evidence="3" id="KW-1185">Reference proteome</keyword>
<name>A0A4Z1SSY7_GIAMU</name>
<organism evidence="2 3">
    <name type="scientific">Giardia muris</name>
    <dbReference type="NCBI Taxonomy" id="5742"/>
    <lineage>
        <taxon>Eukaryota</taxon>
        <taxon>Metamonada</taxon>
        <taxon>Diplomonadida</taxon>
        <taxon>Hexamitidae</taxon>
        <taxon>Giardiinae</taxon>
        <taxon>Giardia</taxon>
    </lineage>
</organism>
<evidence type="ECO:0000313" key="2">
    <source>
        <dbReference type="EMBL" id="TNJ29052.1"/>
    </source>
</evidence>
<dbReference type="EMBL" id="VDLU01000002">
    <property type="protein sequence ID" value="TNJ29052.1"/>
    <property type="molecule type" value="Genomic_DNA"/>
</dbReference>
<evidence type="ECO:0000313" key="3">
    <source>
        <dbReference type="Proteomes" id="UP000315496"/>
    </source>
</evidence>
<comment type="caution">
    <text evidence="2">The sequence shown here is derived from an EMBL/GenBank/DDBJ whole genome shotgun (WGS) entry which is preliminary data.</text>
</comment>
<proteinExistence type="predicted"/>
<dbReference type="VEuPathDB" id="GiardiaDB:GMRT_14553"/>
<dbReference type="AlphaFoldDB" id="A0A4Z1SSY7"/>
<protein>
    <submittedName>
        <fullName evidence="2">Uncharacterized protein</fullName>
    </submittedName>
</protein>
<keyword evidence="1" id="KW-0812">Transmembrane</keyword>
<evidence type="ECO:0000256" key="1">
    <source>
        <dbReference type="SAM" id="Phobius"/>
    </source>
</evidence>